<dbReference type="SUPFAM" id="SSF160631">
    <property type="entry name" value="SMI1/KNR4-like"/>
    <property type="match status" value="1"/>
</dbReference>
<feature type="domain" description="Knr4/Smi1-like" evidence="1">
    <location>
        <begin position="23"/>
        <end position="140"/>
    </location>
</feature>
<proteinExistence type="predicted"/>
<dbReference type="InterPro" id="IPR018958">
    <property type="entry name" value="Knr4/Smi1-like_dom"/>
</dbReference>
<evidence type="ECO:0000313" key="2">
    <source>
        <dbReference type="EMBL" id="AVR97160.1"/>
    </source>
</evidence>
<gene>
    <name evidence="2" type="ORF">C9I28_17065</name>
</gene>
<dbReference type="KEGG" id="masz:C9I28_17065"/>
<dbReference type="AlphaFoldDB" id="A0A2R4CCE6"/>
<dbReference type="Gene3D" id="3.40.1580.10">
    <property type="entry name" value="SMI1/KNR4-like"/>
    <property type="match status" value="1"/>
</dbReference>
<evidence type="ECO:0000313" key="3">
    <source>
        <dbReference type="Proteomes" id="UP000240505"/>
    </source>
</evidence>
<dbReference type="Proteomes" id="UP000240505">
    <property type="component" value="Chromosome"/>
</dbReference>
<dbReference type="RefSeq" id="WP_107142509.1">
    <property type="nucleotide sequence ID" value="NZ_CP028324.1"/>
</dbReference>
<reference evidence="2 3" key="1">
    <citation type="submission" date="2018-03" db="EMBL/GenBank/DDBJ databases">
        <title>Massilia armeniaca sp. nov., isolated from desert soil.</title>
        <authorList>
            <person name="Huang H."/>
            <person name="Ren M."/>
        </authorList>
    </citation>
    <scope>NUCLEOTIDE SEQUENCE [LARGE SCALE GENOMIC DNA]</scope>
    <source>
        <strain evidence="2 3">ZMN-3</strain>
    </source>
</reference>
<protein>
    <submittedName>
        <fullName evidence="2">SMI1/KNR4 family protein</fullName>
    </submittedName>
</protein>
<dbReference type="OrthoDB" id="9156757at2"/>
<evidence type="ECO:0000259" key="1">
    <source>
        <dbReference type="SMART" id="SM00860"/>
    </source>
</evidence>
<dbReference type="Pfam" id="PF09346">
    <property type="entry name" value="SMI1_KNR4"/>
    <property type="match status" value="1"/>
</dbReference>
<accession>A0A2R4CCE6</accession>
<keyword evidence="3" id="KW-1185">Reference proteome</keyword>
<dbReference type="EMBL" id="CP028324">
    <property type="protein sequence ID" value="AVR97160.1"/>
    <property type="molecule type" value="Genomic_DNA"/>
</dbReference>
<organism evidence="2 3">
    <name type="scientific">Pseudoduganella armeniaca</name>
    <dbReference type="NCBI Taxonomy" id="2072590"/>
    <lineage>
        <taxon>Bacteria</taxon>
        <taxon>Pseudomonadati</taxon>
        <taxon>Pseudomonadota</taxon>
        <taxon>Betaproteobacteria</taxon>
        <taxon>Burkholderiales</taxon>
        <taxon>Oxalobacteraceae</taxon>
        <taxon>Telluria group</taxon>
        <taxon>Pseudoduganella</taxon>
    </lineage>
</organism>
<dbReference type="SMART" id="SM00860">
    <property type="entry name" value="SMI1_KNR4"/>
    <property type="match status" value="1"/>
</dbReference>
<dbReference type="InterPro" id="IPR037883">
    <property type="entry name" value="Knr4/Smi1-like_sf"/>
</dbReference>
<sequence>MKKEVLISELIRSGVCEDGEIKGASAEDVMALSKHAGISFPSAYIEFLLAVGDGAGEFLRGVDVFLSAIRDLNEEAVNILIENAEGFTLPSGAFVFLMHQGYEFDYFVASEGSDPPVYQYVEGNGRPLRVWNSFSDFLRQSIGSHAKT</sequence>
<name>A0A2R4CCE6_9BURK</name>